<gene>
    <name evidence="1" type="ORF">ACFFGE_08970</name>
</gene>
<dbReference type="InterPro" id="IPR027417">
    <property type="entry name" value="P-loop_NTPase"/>
</dbReference>
<proteinExistence type="predicted"/>
<dbReference type="Pfam" id="PF03266">
    <property type="entry name" value="NTPase_1"/>
    <property type="match status" value="1"/>
</dbReference>
<protein>
    <submittedName>
        <fullName evidence="1">Nucleoside-triphosphatase</fullName>
    </submittedName>
</protein>
<keyword evidence="2" id="KW-1185">Reference proteome</keyword>
<organism evidence="1 2">
    <name type="scientific">Brevundimonas balnearis</name>
    <dbReference type="NCBI Taxonomy" id="1572858"/>
    <lineage>
        <taxon>Bacteria</taxon>
        <taxon>Pseudomonadati</taxon>
        <taxon>Pseudomonadota</taxon>
        <taxon>Alphaproteobacteria</taxon>
        <taxon>Caulobacterales</taxon>
        <taxon>Caulobacteraceae</taxon>
        <taxon>Brevundimonas</taxon>
    </lineage>
</organism>
<reference evidence="1 2" key="1">
    <citation type="submission" date="2024-09" db="EMBL/GenBank/DDBJ databases">
        <authorList>
            <person name="Sun Q."/>
            <person name="Mori K."/>
        </authorList>
    </citation>
    <scope>NUCLEOTIDE SEQUENCE [LARGE SCALE GENOMIC DNA]</scope>
    <source>
        <strain evidence="1 2">NCAIM B.02621</strain>
    </source>
</reference>
<dbReference type="Gene3D" id="3.40.50.300">
    <property type="entry name" value="P-loop containing nucleotide triphosphate hydrolases"/>
    <property type="match status" value="1"/>
</dbReference>
<evidence type="ECO:0000313" key="2">
    <source>
        <dbReference type="Proteomes" id="UP001589906"/>
    </source>
</evidence>
<dbReference type="InterPro" id="IPR004948">
    <property type="entry name" value="Nuc-triphosphatase_THEP1"/>
</dbReference>
<dbReference type="Proteomes" id="UP001589906">
    <property type="component" value="Unassembled WGS sequence"/>
</dbReference>
<comment type="caution">
    <text evidence="1">The sequence shown here is derived from an EMBL/GenBank/DDBJ whole genome shotgun (WGS) entry which is preliminary data.</text>
</comment>
<evidence type="ECO:0000313" key="1">
    <source>
        <dbReference type="EMBL" id="MFC0634009.1"/>
    </source>
</evidence>
<dbReference type="EMBL" id="JBHLSW010000006">
    <property type="protein sequence ID" value="MFC0634009.1"/>
    <property type="molecule type" value="Genomic_DNA"/>
</dbReference>
<sequence>MAGGTLILHGEIGGGKTRLAGEWARVQAEAGRRVGGVLALKSRQGRRFHDLWTGDETPKEPVADGEPAVEIGRFRFRKAAFDWAEARVRQAVASGAEAVVIDEVGPLEMRGEGFAALIDDVPEPVRLVLLVRTGLEAAAAARFGRGEIAFEPHLD</sequence>
<accession>A0ABV6R475</accession>
<dbReference type="SUPFAM" id="SSF52540">
    <property type="entry name" value="P-loop containing nucleoside triphosphate hydrolases"/>
    <property type="match status" value="1"/>
</dbReference>
<dbReference type="RefSeq" id="WP_376835983.1">
    <property type="nucleotide sequence ID" value="NZ_JBHLSW010000006.1"/>
</dbReference>
<name>A0ABV6R475_9CAUL</name>